<dbReference type="PANTHER" id="PTHR42923">
    <property type="entry name" value="PROTOPORPHYRINOGEN OXIDASE"/>
    <property type="match status" value="1"/>
</dbReference>
<dbReference type="HOGENOM" id="CLU_1453575_0_0_9"/>
<protein>
    <recommendedName>
        <fullName evidence="6 11">Coproporphyrinogen III oxidase</fullName>
        <ecNumber evidence="5 11">1.3.3.15</ecNumber>
    </recommendedName>
</protein>
<evidence type="ECO:0000259" key="12">
    <source>
        <dbReference type="Pfam" id="PF01593"/>
    </source>
</evidence>
<dbReference type="NCBIfam" id="TIGR00562">
    <property type="entry name" value="proto_IX_ox"/>
    <property type="match status" value="1"/>
</dbReference>
<dbReference type="UniPathway" id="UPA00252"/>
<dbReference type="Proteomes" id="UP000003675">
    <property type="component" value="Unassembled WGS sequence"/>
</dbReference>
<dbReference type="Gene3D" id="3.50.50.60">
    <property type="entry name" value="FAD/NAD(P)-binding domain"/>
    <property type="match status" value="1"/>
</dbReference>
<dbReference type="GO" id="GO:0006783">
    <property type="term" value="P:heme biosynthetic process"/>
    <property type="evidence" value="ECO:0007669"/>
    <property type="project" value="UniProtKB-UniRule"/>
</dbReference>
<evidence type="ECO:0000256" key="9">
    <source>
        <dbReference type="ARBA" id="ARBA00023002"/>
    </source>
</evidence>
<gene>
    <name evidence="13" type="primary">hemG2</name>
    <name evidence="13" type="ORF">HMPREF0494_2109</name>
</gene>
<reference evidence="13 14" key="1">
    <citation type="submission" date="2009-09" db="EMBL/GenBank/DDBJ databases">
        <authorList>
            <person name="Qin X."/>
            <person name="Bachman B."/>
            <person name="Battles P."/>
            <person name="Bell A."/>
            <person name="Bess C."/>
            <person name="Bickham C."/>
            <person name="Chaboub L."/>
            <person name="Chen D."/>
            <person name="Coyle M."/>
            <person name="Deiros D.R."/>
            <person name="Dinh H."/>
            <person name="Forbes L."/>
            <person name="Fowler G."/>
            <person name="Francisco L."/>
            <person name="Fu Q."/>
            <person name="Gubbala S."/>
            <person name="Hale W."/>
            <person name="Han Y."/>
            <person name="Hemphill L."/>
            <person name="Highlander S.K."/>
            <person name="Hirani K."/>
            <person name="Hogues M."/>
            <person name="Jackson L."/>
            <person name="Jakkamsetti A."/>
            <person name="Javaid M."/>
            <person name="Jiang H."/>
            <person name="Korchina V."/>
            <person name="Kovar C."/>
            <person name="Lara F."/>
            <person name="Lee S."/>
            <person name="Mata R."/>
            <person name="Mathew T."/>
            <person name="Moen C."/>
            <person name="Morales K."/>
            <person name="Munidasa M."/>
            <person name="Nazareth L."/>
            <person name="Ngo R."/>
            <person name="Nguyen L."/>
            <person name="Okwuonu G."/>
            <person name="Ongeri F."/>
            <person name="Patil S."/>
            <person name="Petrosino J."/>
            <person name="Pham C."/>
            <person name="Pham P."/>
            <person name="Pu L.-L."/>
            <person name="Puazo M."/>
            <person name="Raj R."/>
            <person name="Reid J."/>
            <person name="Rouhana J."/>
            <person name="Saada N."/>
            <person name="Shang Y."/>
            <person name="Simmons D."/>
            <person name="Thornton R."/>
            <person name="Warren J."/>
            <person name="Weissenberger G."/>
            <person name="Zhang J."/>
            <person name="Zhang L."/>
            <person name="Zhou C."/>
            <person name="Zhu D."/>
            <person name="Muzny D."/>
            <person name="Worley K."/>
            <person name="Gibbs R."/>
        </authorList>
    </citation>
    <scope>NUCLEOTIDE SEQUENCE [LARGE SCALE GENOMIC DNA]</scope>
    <source>
        <strain evidence="13 14">DSM 16041</strain>
    </source>
</reference>
<keyword evidence="9 11" id="KW-0560">Oxidoreductase</keyword>
<evidence type="ECO:0000256" key="5">
    <source>
        <dbReference type="ARBA" id="ARBA00012402"/>
    </source>
</evidence>
<comment type="cofactor">
    <cofactor evidence="2 11">
        <name>FAD</name>
        <dbReference type="ChEBI" id="CHEBI:57692"/>
    </cofactor>
</comment>
<dbReference type="InterPro" id="IPR050464">
    <property type="entry name" value="Zeta_carotene_desat/Oxidored"/>
</dbReference>
<evidence type="ECO:0000256" key="10">
    <source>
        <dbReference type="ARBA" id="ARBA00023133"/>
    </source>
</evidence>
<keyword evidence="7 11" id="KW-0285">Flavoprotein</keyword>
<dbReference type="STRING" id="525309.HMPREF0494_2109"/>
<evidence type="ECO:0000256" key="7">
    <source>
        <dbReference type="ARBA" id="ARBA00022630"/>
    </source>
</evidence>
<dbReference type="eggNOG" id="COG1232">
    <property type="taxonomic scope" value="Bacteria"/>
</dbReference>
<dbReference type="InterPro" id="IPR004572">
    <property type="entry name" value="Protoporphyrinogen_oxidase"/>
</dbReference>
<dbReference type="SUPFAM" id="SSF54373">
    <property type="entry name" value="FAD-linked reductases, C-terminal domain"/>
    <property type="match status" value="1"/>
</dbReference>
<comment type="similarity">
    <text evidence="4 11">Belongs to the protoporphyrinogen/coproporphyrinogen oxidase family. Coproporphyrinogen III oxidase subfamily.</text>
</comment>
<sequence>MPDNVTLHKNSSVSAIEYQQGHQDGSFHLMINDNTAITANNVIITTPPDCYKHWFMDDNAFDTVRQMSLGSCAITMMSFDRASFNAELKGNGFVITRATQTPLTACTFISNKWTATVPKDRVVLRAFIGKPGDSTIANHSNAELGEIALHELQRILHFSAKPQWVETNRLVQSIPQYTVGHLDRVAKLKQHVATTYPGLFLIGTPYGGVGMPDCIRQAKTAVERLTQEYGQ</sequence>
<dbReference type="InterPro" id="IPR002937">
    <property type="entry name" value="Amino_oxidase"/>
</dbReference>
<organism evidence="13 14">
    <name type="scientific">Limosilactobacillus antri DSM 16041</name>
    <dbReference type="NCBI Taxonomy" id="525309"/>
    <lineage>
        <taxon>Bacteria</taxon>
        <taxon>Bacillati</taxon>
        <taxon>Bacillota</taxon>
        <taxon>Bacilli</taxon>
        <taxon>Lactobacillales</taxon>
        <taxon>Lactobacillaceae</taxon>
        <taxon>Limosilactobacillus</taxon>
    </lineage>
</organism>
<dbReference type="GO" id="GO:0005737">
    <property type="term" value="C:cytoplasm"/>
    <property type="evidence" value="ECO:0007669"/>
    <property type="project" value="UniProtKB-SubCell"/>
</dbReference>
<dbReference type="EMBL" id="ACLL01000067">
    <property type="protein sequence ID" value="EEW52687.1"/>
    <property type="molecule type" value="Genomic_DNA"/>
</dbReference>
<comment type="function">
    <text evidence="11">Involved in coproporphyrin-dependent heme b biosynthesis. Catalyzes the oxidation of coproporphyrinogen III to coproporphyrin III.</text>
</comment>
<comment type="caution">
    <text evidence="13">The sequence shown here is derived from an EMBL/GenBank/DDBJ whole genome shotgun (WGS) entry which is preliminary data.</text>
</comment>
<evidence type="ECO:0000313" key="14">
    <source>
        <dbReference type="Proteomes" id="UP000003675"/>
    </source>
</evidence>
<evidence type="ECO:0000256" key="8">
    <source>
        <dbReference type="ARBA" id="ARBA00022827"/>
    </source>
</evidence>
<comment type="subcellular location">
    <subcellularLocation>
        <location evidence="11">Cytoplasm</location>
    </subcellularLocation>
</comment>
<evidence type="ECO:0000256" key="2">
    <source>
        <dbReference type="ARBA" id="ARBA00001974"/>
    </source>
</evidence>
<dbReference type="AlphaFoldDB" id="C8P9W5"/>
<comment type="pathway">
    <text evidence="3 11">Porphyrin-containing compound metabolism; protoheme biosynthesis.</text>
</comment>
<dbReference type="GO" id="GO:0004729">
    <property type="term" value="F:oxygen-dependent protoporphyrinogen oxidase activity"/>
    <property type="evidence" value="ECO:0007669"/>
    <property type="project" value="UniProtKB-UniRule"/>
</dbReference>
<dbReference type="InterPro" id="IPR036188">
    <property type="entry name" value="FAD/NAD-bd_sf"/>
</dbReference>
<dbReference type="Gene3D" id="3.90.660.20">
    <property type="entry name" value="Protoporphyrinogen oxidase, mitochondrial, domain 2"/>
    <property type="match status" value="1"/>
</dbReference>
<evidence type="ECO:0000313" key="13">
    <source>
        <dbReference type="EMBL" id="EEW52687.1"/>
    </source>
</evidence>
<keyword evidence="11" id="KW-0963">Cytoplasm</keyword>
<evidence type="ECO:0000256" key="4">
    <source>
        <dbReference type="ARBA" id="ARBA00008310"/>
    </source>
</evidence>
<dbReference type="Pfam" id="PF01593">
    <property type="entry name" value="Amino_oxidase"/>
    <property type="match status" value="1"/>
</dbReference>
<accession>C8P9W5</accession>
<dbReference type="SUPFAM" id="SSF51905">
    <property type="entry name" value="FAD/NAD(P)-binding domain"/>
    <property type="match status" value="1"/>
</dbReference>
<comment type="catalytic activity">
    <reaction evidence="1">
        <text>coproporphyrinogen III + 3 O2 = coproporphyrin III + 3 H2O2</text>
        <dbReference type="Rhea" id="RHEA:43436"/>
        <dbReference type="ChEBI" id="CHEBI:15379"/>
        <dbReference type="ChEBI" id="CHEBI:16240"/>
        <dbReference type="ChEBI" id="CHEBI:57309"/>
        <dbReference type="ChEBI" id="CHEBI:131725"/>
        <dbReference type="EC" id="1.3.3.15"/>
    </reaction>
    <physiologicalReaction direction="left-to-right" evidence="1">
        <dbReference type="Rhea" id="RHEA:43437"/>
    </physiologicalReaction>
</comment>
<evidence type="ECO:0000256" key="3">
    <source>
        <dbReference type="ARBA" id="ARBA00004744"/>
    </source>
</evidence>
<keyword evidence="8 11" id="KW-0274">FAD</keyword>
<dbReference type="PANTHER" id="PTHR42923:SF3">
    <property type="entry name" value="PROTOPORPHYRINOGEN OXIDASE"/>
    <property type="match status" value="1"/>
</dbReference>
<proteinExistence type="inferred from homology"/>
<evidence type="ECO:0000256" key="1">
    <source>
        <dbReference type="ARBA" id="ARBA00001755"/>
    </source>
</evidence>
<evidence type="ECO:0000256" key="11">
    <source>
        <dbReference type="RuleBase" id="RU364052"/>
    </source>
</evidence>
<name>C8P9W5_9LACO</name>
<evidence type="ECO:0000256" key="6">
    <source>
        <dbReference type="ARBA" id="ARBA00019046"/>
    </source>
</evidence>
<feature type="domain" description="Amine oxidase" evidence="12">
    <location>
        <begin position="5"/>
        <end position="225"/>
    </location>
</feature>
<keyword evidence="10 11" id="KW-0350">Heme biosynthesis</keyword>
<dbReference type="EC" id="1.3.3.15" evidence="5 11"/>